<proteinExistence type="predicted"/>
<organism evidence="1">
    <name type="scientific">Cyprideis torosa</name>
    <dbReference type="NCBI Taxonomy" id="163714"/>
    <lineage>
        <taxon>Eukaryota</taxon>
        <taxon>Metazoa</taxon>
        <taxon>Ecdysozoa</taxon>
        <taxon>Arthropoda</taxon>
        <taxon>Crustacea</taxon>
        <taxon>Oligostraca</taxon>
        <taxon>Ostracoda</taxon>
        <taxon>Podocopa</taxon>
        <taxon>Podocopida</taxon>
        <taxon>Cytherocopina</taxon>
        <taxon>Cytheroidea</taxon>
        <taxon>Cytherideidae</taxon>
        <taxon>Cyprideis</taxon>
    </lineage>
</organism>
<sequence length="100" mass="10191">VVKSAIAVLKSPKLSGDDVKRGMAAAKVCLVEEMQKVSSRTEALAENGVSGGGIENLEAIIVALDSVSAADVSAVASKVSQKLAMGVVGNIYDVPYVDEA</sequence>
<accession>A0A7R8WGC2</accession>
<dbReference type="AlphaFoldDB" id="A0A7R8WGC2"/>
<dbReference type="GO" id="GO:0046872">
    <property type="term" value="F:metal ion binding"/>
    <property type="evidence" value="ECO:0007669"/>
    <property type="project" value="InterPro"/>
</dbReference>
<reference evidence="1" key="1">
    <citation type="submission" date="2020-11" db="EMBL/GenBank/DDBJ databases">
        <authorList>
            <person name="Tran Van P."/>
        </authorList>
    </citation>
    <scope>NUCLEOTIDE SEQUENCE</scope>
</reference>
<dbReference type="EMBL" id="OB662338">
    <property type="protein sequence ID" value="CAD7229881.1"/>
    <property type="molecule type" value="Genomic_DNA"/>
</dbReference>
<dbReference type="SUPFAM" id="SSF63411">
    <property type="entry name" value="LuxS/MPP-like metallohydrolase"/>
    <property type="match status" value="1"/>
</dbReference>
<gene>
    <name evidence="1" type="ORF">CTOB1V02_LOCUS7746</name>
</gene>
<evidence type="ECO:0000313" key="1">
    <source>
        <dbReference type="EMBL" id="CAD7229881.1"/>
    </source>
</evidence>
<protein>
    <submittedName>
        <fullName evidence="1">Uncharacterized protein</fullName>
    </submittedName>
</protein>
<dbReference type="InterPro" id="IPR011249">
    <property type="entry name" value="Metalloenz_LuxS/M16"/>
</dbReference>
<name>A0A7R8WGC2_9CRUS</name>
<feature type="non-terminal residue" evidence="1">
    <location>
        <position position="100"/>
    </location>
</feature>
<dbReference type="Gene3D" id="3.30.830.10">
    <property type="entry name" value="Metalloenzyme, LuxS/M16 peptidase-like"/>
    <property type="match status" value="1"/>
</dbReference>